<organism evidence="5 6">
    <name type="scientific">Vagococcus fluvialis</name>
    <dbReference type="NCBI Taxonomy" id="2738"/>
    <lineage>
        <taxon>Bacteria</taxon>
        <taxon>Bacillati</taxon>
        <taxon>Bacillota</taxon>
        <taxon>Bacilli</taxon>
        <taxon>Lactobacillales</taxon>
        <taxon>Enterococcaceae</taxon>
        <taxon>Vagococcus</taxon>
    </lineage>
</organism>
<comment type="catalytic activity">
    <reaction evidence="4">
        <text>a D-aminoacyl-tRNA + H2O = a tRNA + a D-alpha-amino acid + H(+)</text>
        <dbReference type="Rhea" id="RHEA:13953"/>
        <dbReference type="Rhea" id="RHEA-COMP:10123"/>
        <dbReference type="Rhea" id="RHEA-COMP:10124"/>
        <dbReference type="ChEBI" id="CHEBI:15377"/>
        <dbReference type="ChEBI" id="CHEBI:15378"/>
        <dbReference type="ChEBI" id="CHEBI:59871"/>
        <dbReference type="ChEBI" id="CHEBI:78442"/>
        <dbReference type="ChEBI" id="CHEBI:79333"/>
        <dbReference type="EC" id="3.1.1.96"/>
    </reaction>
</comment>
<comment type="caution">
    <text evidence="5">The sequence shown here is derived from an EMBL/GenBank/DDBJ whole genome shotgun (WGS) entry which is preliminary data.</text>
</comment>
<name>A0A369AL51_9ENTE</name>
<dbReference type="GO" id="GO:0019478">
    <property type="term" value="P:D-amino acid catabolic process"/>
    <property type="evidence" value="ECO:0007669"/>
    <property type="project" value="UniProtKB-UniRule"/>
</dbReference>
<sequence>MKVVLQKVKQADVVVQEVSLGEIQTGYVLLVGVADGDTEKEADYLAKKINGLRIFEDVEGKMNLDIHQVKGDILSISQFTLLADTKKGNRPSFTKSAHPEEALRLYNYFNEQLRKFDLVVKEGEFGAHMSVSLINDGPVTIIFDTDNK</sequence>
<keyword evidence="4" id="KW-0963">Cytoplasm</keyword>
<evidence type="ECO:0000256" key="2">
    <source>
        <dbReference type="ARBA" id="ARBA00022555"/>
    </source>
</evidence>
<dbReference type="FunFam" id="3.50.80.10:FF:000001">
    <property type="entry name" value="D-aminoacyl-tRNA deacylase"/>
    <property type="match status" value="1"/>
</dbReference>
<dbReference type="AlphaFoldDB" id="A0A369AL51"/>
<dbReference type="EC" id="3.1.1.96" evidence="4"/>
<dbReference type="GO" id="GO:0043908">
    <property type="term" value="F:Ser(Gly)-tRNA(Ala) hydrolase activity"/>
    <property type="evidence" value="ECO:0007669"/>
    <property type="project" value="UniProtKB-UniRule"/>
</dbReference>
<dbReference type="GeneID" id="63147578"/>
<dbReference type="Pfam" id="PF02580">
    <property type="entry name" value="Tyr_Deacylase"/>
    <property type="match status" value="1"/>
</dbReference>
<protein>
    <recommendedName>
        <fullName evidence="4">D-aminoacyl-tRNA deacylase</fullName>
        <shortName evidence="4">DTD</shortName>
        <ecNumber evidence="4">3.1.1.96</ecNumber>
    </recommendedName>
    <alternativeName>
        <fullName evidence="4">Gly-tRNA(Ala) deacylase</fullName>
        <ecNumber evidence="4">3.1.1.-</ecNumber>
    </alternativeName>
</protein>
<dbReference type="InterPro" id="IPR003732">
    <property type="entry name" value="Daa-tRNA_deacyls_DTD"/>
</dbReference>
<keyword evidence="2 4" id="KW-0820">tRNA-binding</keyword>
<dbReference type="EMBL" id="NGJX01000021">
    <property type="protein sequence ID" value="RST98478.1"/>
    <property type="molecule type" value="Genomic_DNA"/>
</dbReference>
<dbReference type="GO" id="GO:0000049">
    <property type="term" value="F:tRNA binding"/>
    <property type="evidence" value="ECO:0007669"/>
    <property type="project" value="UniProtKB-UniRule"/>
</dbReference>
<dbReference type="HAMAP" id="MF_00518">
    <property type="entry name" value="Deacylase_Dtd"/>
    <property type="match status" value="1"/>
</dbReference>
<comment type="catalytic activity">
    <reaction evidence="4">
        <text>glycyl-tRNA(Ala) + H2O = tRNA(Ala) + glycine + H(+)</text>
        <dbReference type="Rhea" id="RHEA:53744"/>
        <dbReference type="Rhea" id="RHEA-COMP:9657"/>
        <dbReference type="Rhea" id="RHEA-COMP:13640"/>
        <dbReference type="ChEBI" id="CHEBI:15377"/>
        <dbReference type="ChEBI" id="CHEBI:15378"/>
        <dbReference type="ChEBI" id="CHEBI:57305"/>
        <dbReference type="ChEBI" id="CHEBI:78442"/>
        <dbReference type="ChEBI" id="CHEBI:78522"/>
    </reaction>
</comment>
<evidence type="ECO:0000256" key="1">
    <source>
        <dbReference type="ARBA" id="ARBA00009673"/>
    </source>
</evidence>
<dbReference type="OrthoDB" id="9801395at2"/>
<dbReference type="Gene3D" id="3.50.80.10">
    <property type="entry name" value="D-tyrosyl-tRNA(Tyr) deacylase"/>
    <property type="match status" value="1"/>
</dbReference>
<dbReference type="PANTHER" id="PTHR10472">
    <property type="entry name" value="D-TYROSYL-TRNA TYR DEACYLASE"/>
    <property type="match status" value="1"/>
</dbReference>
<dbReference type="SUPFAM" id="SSF69500">
    <property type="entry name" value="DTD-like"/>
    <property type="match status" value="1"/>
</dbReference>
<proteinExistence type="inferred from homology"/>
<keyword evidence="4" id="KW-0378">Hydrolase</keyword>
<dbReference type="GO" id="GO:0106026">
    <property type="term" value="F:Gly-tRNA(Ala) deacylase activity"/>
    <property type="evidence" value="ECO:0007669"/>
    <property type="project" value="UniProtKB-UniRule"/>
</dbReference>
<accession>A0A369AL51</accession>
<dbReference type="EC" id="3.1.1.-" evidence="4"/>
<evidence type="ECO:0000256" key="4">
    <source>
        <dbReference type="HAMAP-Rule" id="MF_00518"/>
    </source>
</evidence>
<feature type="short sequence motif" description="Gly-cisPro motif, important for rejection of L-amino acids" evidence="4">
    <location>
        <begin position="137"/>
        <end position="138"/>
    </location>
</feature>
<dbReference type="PANTHER" id="PTHR10472:SF5">
    <property type="entry name" value="D-AMINOACYL-TRNA DEACYLASE 1"/>
    <property type="match status" value="1"/>
</dbReference>
<dbReference type="RefSeq" id="WP_114290571.1">
    <property type="nucleotide sequence ID" value="NZ_CP122523.1"/>
</dbReference>
<keyword evidence="3 4" id="KW-0694">RNA-binding</keyword>
<comment type="function">
    <text evidence="4">An aminoacyl-tRNA editing enzyme that deacylates mischarged D-aminoacyl-tRNAs. Also deacylates mischarged glycyl-tRNA(Ala), protecting cells against glycine mischarging by AlaRS. Acts via tRNA-based rather than protein-based catalysis; rejects L-amino acids rather than detecting D-amino acids in the active site. By recycling D-aminoacyl-tRNA to D-amino acids and free tRNA molecules, this enzyme counteracts the toxicity associated with the formation of D-aminoacyl-tRNA entities in vivo and helps enforce protein L-homochirality.</text>
</comment>
<gene>
    <name evidence="4" type="primary">dtd</name>
    <name evidence="5" type="ORF">CBF32_12970</name>
</gene>
<evidence type="ECO:0000313" key="6">
    <source>
        <dbReference type="Proteomes" id="UP000288197"/>
    </source>
</evidence>
<comment type="subcellular location">
    <subcellularLocation>
        <location evidence="4">Cytoplasm</location>
    </subcellularLocation>
</comment>
<dbReference type="GO" id="GO:0051500">
    <property type="term" value="F:D-tyrosyl-tRNA(Tyr) deacylase activity"/>
    <property type="evidence" value="ECO:0007669"/>
    <property type="project" value="TreeGrafter"/>
</dbReference>
<comment type="subunit">
    <text evidence="4">Homodimer.</text>
</comment>
<reference evidence="5 6" key="1">
    <citation type="submission" date="2017-05" db="EMBL/GenBank/DDBJ databases">
        <title>Vagococcus spp. assemblies.</title>
        <authorList>
            <person name="Gulvik C.A."/>
        </authorList>
    </citation>
    <scope>NUCLEOTIDE SEQUENCE [LARGE SCALE GENOMIC DNA]</scope>
    <source>
        <strain evidence="5 6">NCFB 2497</strain>
    </source>
</reference>
<dbReference type="Proteomes" id="UP000288197">
    <property type="component" value="Unassembled WGS sequence"/>
</dbReference>
<keyword evidence="6" id="KW-1185">Reference proteome</keyword>
<dbReference type="InterPro" id="IPR023509">
    <property type="entry name" value="DTD-like_sf"/>
</dbReference>
<evidence type="ECO:0000313" key="5">
    <source>
        <dbReference type="EMBL" id="RST98478.1"/>
    </source>
</evidence>
<comment type="similarity">
    <text evidence="1 4">Belongs to the DTD family.</text>
</comment>
<evidence type="ECO:0000256" key="3">
    <source>
        <dbReference type="ARBA" id="ARBA00022884"/>
    </source>
</evidence>
<dbReference type="NCBIfam" id="TIGR00256">
    <property type="entry name" value="D-aminoacyl-tRNA deacylase"/>
    <property type="match status" value="1"/>
</dbReference>
<comment type="domain">
    <text evidence="4">A Gly-cisPro motif from one monomer fits into the active site of the other monomer to allow specific chiral rejection of L-amino acids.</text>
</comment>
<dbReference type="GO" id="GO:0005737">
    <property type="term" value="C:cytoplasm"/>
    <property type="evidence" value="ECO:0007669"/>
    <property type="project" value="UniProtKB-SubCell"/>
</dbReference>